<keyword evidence="2" id="KW-0813">Transport</keyword>
<feature type="transmembrane region" description="Helical" evidence="7">
    <location>
        <begin position="357"/>
        <end position="380"/>
    </location>
</feature>
<reference evidence="8 9" key="1">
    <citation type="submission" date="2019-04" db="EMBL/GenBank/DDBJ databases">
        <title>Draft genome sequence data and analysis of a Fermenting Bacterium, Geotoga petraea strain HO-Geo1, isolated from heavy-oil petroleum reservoir in Russia.</title>
        <authorList>
            <person name="Grouzdev D.S."/>
            <person name="Semenova E.M."/>
            <person name="Sokolova D.S."/>
            <person name="Tourova T.P."/>
            <person name="Poltaraus A.B."/>
            <person name="Nazina T.N."/>
        </authorList>
    </citation>
    <scope>NUCLEOTIDE SEQUENCE [LARGE SCALE GENOMIC DNA]</scope>
    <source>
        <strain evidence="8 9">HO-Geo1</strain>
    </source>
</reference>
<comment type="caution">
    <text evidence="8">The sequence shown here is derived from an EMBL/GenBank/DDBJ whole genome shotgun (WGS) entry which is preliminary data.</text>
</comment>
<evidence type="ECO:0000256" key="2">
    <source>
        <dbReference type="ARBA" id="ARBA00022448"/>
    </source>
</evidence>
<dbReference type="Pfam" id="PF07690">
    <property type="entry name" value="MFS_1"/>
    <property type="match status" value="1"/>
</dbReference>
<sequence>MMNTTQDMYEKDFKILLISDIISSFGSSLTATALTIYIFSISNNLLTASLFPFFTVLPKVVLTPFVGKFNFGVSYRKYFSTFEMILGLIMLNLIWINSIPLLLIFYIVFSTVFFFLEIYRAEFLKVICNDDNIHRRQSLSRTFNTAVTVVGPVTAGIILEKTNVNFVYITDFITYIIAGILILFISKDLKMKKSKHSKIKKIKFKFENNYIFIGSVFITFLGGTTSLLTLSYIIYFLNQSSASYGMIMTNMSMGSVLGSLAINIPFFKKHKNSTTSIAILFSGLIILSVIFKPGYILLNFILFISGIFSSYTMTVLAIALYIKYSVEEIKEKYALFSLLIDSSTAVSKPFAGVIEKYFGVITSLIIMGTGFVLLSVYKMLNSLILNIKKNAA</sequence>
<comment type="subcellular location">
    <subcellularLocation>
        <location evidence="1">Cell membrane</location>
        <topology evidence="1">Multi-pass membrane protein</topology>
    </subcellularLocation>
</comment>
<evidence type="ECO:0000256" key="4">
    <source>
        <dbReference type="ARBA" id="ARBA00022692"/>
    </source>
</evidence>
<dbReference type="EMBL" id="SRME01000003">
    <property type="protein sequence ID" value="TGG87876.1"/>
    <property type="molecule type" value="Genomic_DNA"/>
</dbReference>
<protein>
    <submittedName>
        <fullName evidence="8">MFS transporter</fullName>
    </submittedName>
</protein>
<proteinExistence type="predicted"/>
<feature type="transmembrane region" description="Helical" evidence="7">
    <location>
        <begin position="333"/>
        <end position="351"/>
    </location>
</feature>
<dbReference type="PANTHER" id="PTHR43266:SF2">
    <property type="entry name" value="MAJOR FACILITATOR SUPERFAMILY (MFS) PROFILE DOMAIN-CONTAINING PROTEIN"/>
    <property type="match status" value="1"/>
</dbReference>
<feature type="transmembrane region" description="Helical" evidence="7">
    <location>
        <begin position="165"/>
        <end position="189"/>
    </location>
</feature>
<dbReference type="PANTHER" id="PTHR43266">
    <property type="entry name" value="MACROLIDE-EFFLUX PROTEIN"/>
    <property type="match status" value="1"/>
</dbReference>
<feature type="transmembrane region" description="Helical" evidence="7">
    <location>
        <begin position="45"/>
        <end position="66"/>
    </location>
</feature>
<evidence type="ECO:0000256" key="3">
    <source>
        <dbReference type="ARBA" id="ARBA00022475"/>
    </source>
</evidence>
<dbReference type="GO" id="GO:0005886">
    <property type="term" value="C:plasma membrane"/>
    <property type="evidence" value="ECO:0007669"/>
    <property type="project" value="UniProtKB-SubCell"/>
</dbReference>
<gene>
    <name evidence="8" type="ORF">E4650_05920</name>
</gene>
<keyword evidence="4 7" id="KW-0812">Transmembrane</keyword>
<evidence type="ECO:0000313" key="8">
    <source>
        <dbReference type="EMBL" id="TGG87876.1"/>
    </source>
</evidence>
<keyword evidence="5 7" id="KW-1133">Transmembrane helix</keyword>
<evidence type="ECO:0000256" key="7">
    <source>
        <dbReference type="SAM" id="Phobius"/>
    </source>
</evidence>
<organism evidence="8 9">
    <name type="scientific">Geotoga petraea</name>
    <dbReference type="NCBI Taxonomy" id="28234"/>
    <lineage>
        <taxon>Bacteria</taxon>
        <taxon>Thermotogati</taxon>
        <taxon>Thermotogota</taxon>
        <taxon>Thermotogae</taxon>
        <taxon>Petrotogales</taxon>
        <taxon>Petrotogaceae</taxon>
        <taxon>Geotoga</taxon>
    </lineage>
</organism>
<feature type="transmembrane region" description="Helical" evidence="7">
    <location>
        <begin position="210"/>
        <end position="235"/>
    </location>
</feature>
<feature type="transmembrane region" description="Helical" evidence="7">
    <location>
        <begin position="241"/>
        <end position="262"/>
    </location>
</feature>
<feature type="transmembrane region" description="Helical" evidence="7">
    <location>
        <begin position="274"/>
        <end position="291"/>
    </location>
</feature>
<dbReference type="InterPro" id="IPR036259">
    <property type="entry name" value="MFS_trans_sf"/>
</dbReference>
<evidence type="ECO:0000256" key="5">
    <source>
        <dbReference type="ARBA" id="ARBA00022989"/>
    </source>
</evidence>
<keyword evidence="3" id="KW-1003">Cell membrane</keyword>
<feature type="transmembrane region" description="Helical" evidence="7">
    <location>
        <begin position="142"/>
        <end position="159"/>
    </location>
</feature>
<evidence type="ECO:0000313" key="9">
    <source>
        <dbReference type="Proteomes" id="UP000297288"/>
    </source>
</evidence>
<feature type="transmembrane region" description="Helical" evidence="7">
    <location>
        <begin position="297"/>
        <end position="321"/>
    </location>
</feature>
<dbReference type="InterPro" id="IPR011701">
    <property type="entry name" value="MFS"/>
</dbReference>
<name>A0A4Z0W1X9_9BACT</name>
<dbReference type="Proteomes" id="UP000297288">
    <property type="component" value="Unassembled WGS sequence"/>
</dbReference>
<dbReference type="Gene3D" id="1.20.1250.20">
    <property type="entry name" value="MFS general substrate transporter like domains"/>
    <property type="match status" value="1"/>
</dbReference>
<feature type="transmembrane region" description="Helical" evidence="7">
    <location>
        <begin position="102"/>
        <end position="121"/>
    </location>
</feature>
<dbReference type="AlphaFoldDB" id="A0A4Z0W1X9"/>
<evidence type="ECO:0000256" key="1">
    <source>
        <dbReference type="ARBA" id="ARBA00004651"/>
    </source>
</evidence>
<keyword evidence="6 7" id="KW-0472">Membrane</keyword>
<accession>A0A4Z0W1X9</accession>
<dbReference type="GO" id="GO:0022857">
    <property type="term" value="F:transmembrane transporter activity"/>
    <property type="evidence" value="ECO:0007669"/>
    <property type="project" value="InterPro"/>
</dbReference>
<dbReference type="SUPFAM" id="SSF103473">
    <property type="entry name" value="MFS general substrate transporter"/>
    <property type="match status" value="1"/>
</dbReference>
<evidence type="ECO:0000256" key="6">
    <source>
        <dbReference type="ARBA" id="ARBA00023136"/>
    </source>
</evidence>
<feature type="transmembrane region" description="Helical" evidence="7">
    <location>
        <begin position="21"/>
        <end position="39"/>
    </location>
</feature>